<protein>
    <submittedName>
        <fullName evidence="2">NAD(P)H-binding protein</fullName>
    </submittedName>
</protein>
<accession>A0ABW8A1T7</accession>
<dbReference type="Pfam" id="PF13460">
    <property type="entry name" value="NAD_binding_10"/>
    <property type="match status" value="1"/>
</dbReference>
<gene>
    <name evidence="2" type="ORF">ACIBP5_12125</name>
</gene>
<dbReference type="Gene3D" id="3.90.25.10">
    <property type="entry name" value="UDP-galactose 4-epimerase, domain 1"/>
    <property type="match status" value="1"/>
</dbReference>
<reference evidence="2 3" key="1">
    <citation type="submission" date="2024-10" db="EMBL/GenBank/DDBJ databases">
        <title>The Natural Products Discovery Center: Release of the First 8490 Sequenced Strains for Exploring Actinobacteria Biosynthetic Diversity.</title>
        <authorList>
            <person name="Kalkreuter E."/>
            <person name="Kautsar S.A."/>
            <person name="Yang D."/>
            <person name="Bader C.D."/>
            <person name="Teijaro C.N."/>
            <person name="Fluegel L."/>
            <person name="Davis C.M."/>
            <person name="Simpson J.R."/>
            <person name="Lauterbach L."/>
            <person name="Steele A.D."/>
            <person name="Gui C."/>
            <person name="Meng S."/>
            <person name="Li G."/>
            <person name="Viehrig K."/>
            <person name="Ye F."/>
            <person name="Su P."/>
            <person name="Kiefer A.F."/>
            <person name="Nichols A."/>
            <person name="Cepeda A.J."/>
            <person name="Yan W."/>
            <person name="Fan B."/>
            <person name="Jiang Y."/>
            <person name="Adhikari A."/>
            <person name="Zheng C.-J."/>
            <person name="Schuster L."/>
            <person name="Cowan T.M."/>
            <person name="Smanski M.J."/>
            <person name="Chevrette M.G."/>
            <person name="De Carvalho L.P.S."/>
            <person name="Shen B."/>
        </authorList>
    </citation>
    <scope>NUCLEOTIDE SEQUENCE [LARGE SCALE GENOMIC DNA]</scope>
    <source>
        <strain evidence="2 3">NPDC049503</strain>
    </source>
</reference>
<dbReference type="Proteomes" id="UP001612928">
    <property type="component" value="Unassembled WGS sequence"/>
</dbReference>
<feature type="domain" description="NAD(P)-binding" evidence="1">
    <location>
        <begin position="7"/>
        <end position="166"/>
    </location>
</feature>
<evidence type="ECO:0000313" key="2">
    <source>
        <dbReference type="EMBL" id="MFI7440693.1"/>
    </source>
</evidence>
<dbReference type="PANTHER" id="PTHR43162">
    <property type="match status" value="1"/>
</dbReference>
<evidence type="ECO:0000313" key="3">
    <source>
        <dbReference type="Proteomes" id="UP001612928"/>
    </source>
</evidence>
<dbReference type="PANTHER" id="PTHR43162:SF1">
    <property type="entry name" value="PRESTALK A DIFFERENTIATION PROTEIN A"/>
    <property type="match status" value="1"/>
</dbReference>
<proteinExistence type="predicted"/>
<dbReference type="SUPFAM" id="SSF51735">
    <property type="entry name" value="NAD(P)-binding Rossmann-fold domains"/>
    <property type="match status" value="1"/>
</dbReference>
<dbReference type="InterPro" id="IPR016040">
    <property type="entry name" value="NAD(P)-bd_dom"/>
</dbReference>
<dbReference type="RefSeq" id="WP_397020477.1">
    <property type="nucleotide sequence ID" value="NZ_JBITMB010000003.1"/>
</dbReference>
<dbReference type="InterPro" id="IPR036291">
    <property type="entry name" value="NAD(P)-bd_dom_sf"/>
</dbReference>
<sequence length="270" mass="28673">MTTLVLGGTGKTGRRVIDGLTALGRPVRNGSRSAVPSFDWTDRGTWAEALEGVASVYVTYYPDLAVPGAVGDIEAFTGLAVESGVRRIVLLSGRGEPRAEASERVVRESGMEWTVVRCAWFMQNFSEGYLRDSVMDGVIALPAGDVAEPFVDVDDIADVVVAALTEDGHAGRSYELSGPRLLTFADAAAELTAALGRPVTYLRVTAAEFAEAALGQGVPEDEVAMLNDLFAEVLDGRNAYVSDGVREALGRPARDFTPFATAWARTLPSG</sequence>
<comment type="caution">
    <text evidence="2">The sequence shown here is derived from an EMBL/GenBank/DDBJ whole genome shotgun (WGS) entry which is preliminary data.</text>
</comment>
<dbReference type="InterPro" id="IPR051604">
    <property type="entry name" value="Ergot_Alk_Oxidoreductase"/>
</dbReference>
<dbReference type="EMBL" id="JBITMB010000003">
    <property type="protein sequence ID" value="MFI7440693.1"/>
    <property type="molecule type" value="Genomic_DNA"/>
</dbReference>
<dbReference type="Gene3D" id="3.40.50.720">
    <property type="entry name" value="NAD(P)-binding Rossmann-like Domain"/>
    <property type="match status" value="1"/>
</dbReference>
<keyword evidence="3" id="KW-1185">Reference proteome</keyword>
<evidence type="ECO:0000259" key="1">
    <source>
        <dbReference type="Pfam" id="PF13460"/>
    </source>
</evidence>
<name>A0ABW8A1T7_9ACTN</name>
<organism evidence="2 3">
    <name type="scientific">Nonomuraea indica</name>
    <dbReference type="NCBI Taxonomy" id="1581193"/>
    <lineage>
        <taxon>Bacteria</taxon>
        <taxon>Bacillati</taxon>
        <taxon>Actinomycetota</taxon>
        <taxon>Actinomycetes</taxon>
        <taxon>Streptosporangiales</taxon>
        <taxon>Streptosporangiaceae</taxon>
        <taxon>Nonomuraea</taxon>
    </lineage>
</organism>